<dbReference type="Pfam" id="PF02374">
    <property type="entry name" value="ArsA_ATPase"/>
    <property type="match status" value="1"/>
</dbReference>
<dbReference type="SUPFAM" id="SSF52540">
    <property type="entry name" value="P-loop containing nucleoside triphosphate hydrolases"/>
    <property type="match status" value="1"/>
</dbReference>
<dbReference type="GO" id="GO:0005524">
    <property type="term" value="F:ATP binding"/>
    <property type="evidence" value="ECO:0007669"/>
    <property type="project" value="InterPro"/>
</dbReference>
<dbReference type="Proteomes" id="UP000003111">
    <property type="component" value="Unassembled WGS sequence"/>
</dbReference>
<proteinExistence type="predicted"/>
<dbReference type="InterPro" id="IPR016300">
    <property type="entry name" value="ATPase_ArsA/GET3"/>
</dbReference>
<keyword evidence="4" id="KW-1185">Reference proteome</keyword>
<accession>E2SC79</accession>
<dbReference type="OrthoDB" id="5490584at2"/>
<sequence>MSERQRGSARDRSRPRVFDGSATDTTLDVDALLADRGTEIIVCCGSGGVGKTTTAAALAMRAADQGRKVCVLTIDPARRLAQSMGLTELDNTPRAVEGAGAGGGSLDAMMLDMKRTFDEVVEAHASPEKAQQILTNPFYVALSSSFAGTQEYMAMEKLGQLHGGGEWDLIVVDTPPSRSALDFLDAPERLSSMLDGRFIKLLLAPARGPARLLTVGFGVVTGALNKVLGAQVLTDLQTFVAAFDTLFGGFRQRADATYSLLKAPGTSFLVIASPETAALREASYFVERLAGDAMPLAGLVVNRVHDDVGEAIDATDAESAAKRLRRHGGADEVATAELLAVHAERVRVAEREHLARERFAATHPGVAQVPVTALAGDVHDLDGLRQIGNLLAR</sequence>
<dbReference type="HOGENOM" id="CLU_044079_0_0_11"/>
<dbReference type="Gene3D" id="3.40.50.300">
    <property type="entry name" value="P-loop containing nucleotide triphosphate hydrolases"/>
    <property type="match status" value="1"/>
</dbReference>
<protein>
    <submittedName>
        <fullName evidence="3">Anion-transporting ATPase</fullName>
    </submittedName>
</protein>
<evidence type="ECO:0000256" key="1">
    <source>
        <dbReference type="SAM" id="MobiDB-lite"/>
    </source>
</evidence>
<dbReference type="eggNOG" id="COG0003">
    <property type="taxonomic scope" value="Bacteria"/>
</dbReference>
<dbReference type="STRING" id="585531.HMPREF0063_11638"/>
<dbReference type="PANTHER" id="PTHR10803">
    <property type="entry name" value="ARSENICAL PUMP-DRIVING ATPASE ARSENITE-TRANSLOCATING ATPASE"/>
    <property type="match status" value="1"/>
</dbReference>
<feature type="compositionally biased region" description="Basic and acidic residues" evidence="1">
    <location>
        <begin position="1"/>
        <end position="17"/>
    </location>
</feature>
<dbReference type="RefSeq" id="WP_007078980.1">
    <property type="nucleotide sequence ID" value="NZ_CM001024.1"/>
</dbReference>
<dbReference type="InterPro" id="IPR027417">
    <property type="entry name" value="P-loop_NTPase"/>
</dbReference>
<organism evidence="3 4">
    <name type="scientific">Aeromicrobium marinum DSM 15272</name>
    <dbReference type="NCBI Taxonomy" id="585531"/>
    <lineage>
        <taxon>Bacteria</taxon>
        <taxon>Bacillati</taxon>
        <taxon>Actinomycetota</taxon>
        <taxon>Actinomycetes</taxon>
        <taxon>Propionibacteriales</taxon>
        <taxon>Nocardioidaceae</taxon>
        <taxon>Aeromicrobium</taxon>
    </lineage>
</organism>
<reference evidence="3" key="1">
    <citation type="submission" date="2010-08" db="EMBL/GenBank/DDBJ databases">
        <authorList>
            <person name="Muzny D."/>
            <person name="Qin X."/>
            <person name="Buhay C."/>
            <person name="Dugan-Rocha S."/>
            <person name="Ding Y."/>
            <person name="Chen G."/>
            <person name="Hawes A."/>
            <person name="Holder M."/>
            <person name="Jhangiani S."/>
            <person name="Johnson A."/>
            <person name="Khan Z."/>
            <person name="Li Z."/>
            <person name="Liu W."/>
            <person name="Liu X."/>
            <person name="Perez L."/>
            <person name="Shen H."/>
            <person name="Wang Q."/>
            <person name="Watt J."/>
            <person name="Xi L."/>
            <person name="Xin Y."/>
            <person name="Zhou J."/>
            <person name="Deng J."/>
            <person name="Jiang H."/>
            <person name="Liu Y."/>
            <person name="Qu J."/>
            <person name="Song X.-Z."/>
            <person name="Zhang L."/>
            <person name="Villasana D."/>
            <person name="Johnson A."/>
            <person name="Liu J."/>
            <person name="Liyanage D."/>
            <person name="Lorensuhewa L."/>
            <person name="Robinson T."/>
            <person name="Song A."/>
            <person name="Song B.-B."/>
            <person name="Dinh H."/>
            <person name="Thornton R."/>
            <person name="Coyle M."/>
            <person name="Francisco L."/>
            <person name="Jackson L."/>
            <person name="Javaid M."/>
            <person name="Korchina V."/>
            <person name="Kovar C."/>
            <person name="Mata R."/>
            <person name="Mathew T."/>
            <person name="Ngo R."/>
            <person name="Nguyen L."/>
            <person name="Nguyen N."/>
            <person name="Okwuonu G."/>
            <person name="Ongeri F."/>
            <person name="Pham C."/>
            <person name="Simmons D."/>
            <person name="Wilczek-Boney K."/>
            <person name="Hale W."/>
            <person name="Jakkamsetti A."/>
            <person name="Pham P."/>
            <person name="Ruth R."/>
            <person name="San Lucas F."/>
            <person name="Warren J."/>
            <person name="Zhang J."/>
            <person name="Zhao Z."/>
            <person name="Zhou C."/>
            <person name="Zhu D."/>
            <person name="Lee S."/>
            <person name="Bess C."/>
            <person name="Blankenburg K."/>
            <person name="Forbes L."/>
            <person name="Fu Q."/>
            <person name="Gubbala S."/>
            <person name="Hirani K."/>
            <person name="Jayaseelan J.C."/>
            <person name="Lara F."/>
            <person name="Munidasa M."/>
            <person name="Palculict T."/>
            <person name="Patil S."/>
            <person name="Pu L.-L."/>
            <person name="Saada N."/>
            <person name="Tang L."/>
            <person name="Weissenberger G."/>
            <person name="Zhu Y."/>
            <person name="Hemphill L."/>
            <person name="Shang Y."/>
            <person name="Youmans B."/>
            <person name="Ayvaz T."/>
            <person name="Ross M."/>
            <person name="Santibanez J."/>
            <person name="Aqrawi P."/>
            <person name="Gross S."/>
            <person name="Joshi V."/>
            <person name="Fowler G."/>
            <person name="Nazareth L."/>
            <person name="Reid J."/>
            <person name="Worley K."/>
            <person name="Petrosino J."/>
            <person name="Highlander S."/>
            <person name="Gibbs R."/>
        </authorList>
    </citation>
    <scope>NUCLEOTIDE SEQUENCE [LARGE SCALE GENOMIC DNA]</scope>
    <source>
        <strain evidence="3">DSM 15272</strain>
    </source>
</reference>
<feature type="domain" description="ArsA/GET3 Anion-transporting ATPase-like" evidence="2">
    <location>
        <begin position="39"/>
        <end position="307"/>
    </location>
</feature>
<name>E2SC79_9ACTN</name>
<dbReference type="AlphaFoldDB" id="E2SC79"/>
<gene>
    <name evidence="3" type="ORF">HMPREF0063_11638</name>
</gene>
<feature type="region of interest" description="Disordered" evidence="1">
    <location>
        <begin position="1"/>
        <end position="21"/>
    </location>
</feature>
<evidence type="ECO:0000259" key="2">
    <source>
        <dbReference type="Pfam" id="PF02374"/>
    </source>
</evidence>
<evidence type="ECO:0000313" key="4">
    <source>
        <dbReference type="Proteomes" id="UP000003111"/>
    </source>
</evidence>
<dbReference type="GO" id="GO:0016887">
    <property type="term" value="F:ATP hydrolysis activity"/>
    <property type="evidence" value="ECO:0007669"/>
    <property type="project" value="InterPro"/>
</dbReference>
<evidence type="ECO:0000313" key="3">
    <source>
        <dbReference type="EMBL" id="EFQ83365.1"/>
    </source>
</evidence>
<dbReference type="EMBL" id="ACLF03000005">
    <property type="protein sequence ID" value="EFQ83365.1"/>
    <property type="molecule type" value="Genomic_DNA"/>
</dbReference>
<dbReference type="PANTHER" id="PTHR10803:SF26">
    <property type="entry name" value="ANION TRANSPORTER ATPASE-RELATED"/>
    <property type="match status" value="1"/>
</dbReference>
<comment type="caution">
    <text evidence="3">The sequence shown here is derived from an EMBL/GenBank/DDBJ whole genome shotgun (WGS) entry which is preliminary data.</text>
</comment>
<dbReference type="InterPro" id="IPR025723">
    <property type="entry name" value="ArsA/GET3_ATPase-like"/>
</dbReference>